<dbReference type="AlphaFoldDB" id="A0AA87Z163"/>
<sequence length="64" mass="7001">MSSRRLTALPTLPPRPNTTLAQATHCPNRTWPPNASNPLATAISPSRANMEAPDVERLGIQHQF</sequence>
<gene>
    <name evidence="1" type="ORF">TIFTF001_043644</name>
</gene>
<protein>
    <submittedName>
        <fullName evidence="1">Uncharacterized protein</fullName>
    </submittedName>
</protein>
<dbReference type="Proteomes" id="UP001187192">
    <property type="component" value="Unassembled WGS sequence"/>
</dbReference>
<accession>A0AA87Z163</accession>
<evidence type="ECO:0000313" key="2">
    <source>
        <dbReference type="Proteomes" id="UP001187192"/>
    </source>
</evidence>
<proteinExistence type="predicted"/>
<organism evidence="1 2">
    <name type="scientific">Ficus carica</name>
    <name type="common">Common fig</name>
    <dbReference type="NCBI Taxonomy" id="3494"/>
    <lineage>
        <taxon>Eukaryota</taxon>
        <taxon>Viridiplantae</taxon>
        <taxon>Streptophyta</taxon>
        <taxon>Embryophyta</taxon>
        <taxon>Tracheophyta</taxon>
        <taxon>Spermatophyta</taxon>
        <taxon>Magnoliopsida</taxon>
        <taxon>eudicotyledons</taxon>
        <taxon>Gunneridae</taxon>
        <taxon>Pentapetalae</taxon>
        <taxon>rosids</taxon>
        <taxon>fabids</taxon>
        <taxon>Rosales</taxon>
        <taxon>Moraceae</taxon>
        <taxon>Ficeae</taxon>
        <taxon>Ficus</taxon>
    </lineage>
</organism>
<dbReference type="EMBL" id="BTGU01002894">
    <property type="protein sequence ID" value="GMN23150.1"/>
    <property type="molecule type" value="Genomic_DNA"/>
</dbReference>
<keyword evidence="2" id="KW-1185">Reference proteome</keyword>
<reference evidence="1" key="1">
    <citation type="submission" date="2023-07" db="EMBL/GenBank/DDBJ databases">
        <title>draft genome sequence of fig (Ficus carica).</title>
        <authorList>
            <person name="Takahashi T."/>
            <person name="Nishimura K."/>
        </authorList>
    </citation>
    <scope>NUCLEOTIDE SEQUENCE</scope>
</reference>
<comment type="caution">
    <text evidence="1">The sequence shown here is derived from an EMBL/GenBank/DDBJ whole genome shotgun (WGS) entry which is preliminary data.</text>
</comment>
<evidence type="ECO:0000313" key="1">
    <source>
        <dbReference type="EMBL" id="GMN23150.1"/>
    </source>
</evidence>
<dbReference type="Gramene" id="FCD_00027309-RA">
    <property type="protein sequence ID" value="FCD_00027309-RA:cds"/>
    <property type="gene ID" value="FCD_00027309"/>
</dbReference>
<name>A0AA87Z163_FICCA</name>